<evidence type="ECO:0000256" key="1">
    <source>
        <dbReference type="SAM" id="MobiDB-lite"/>
    </source>
</evidence>
<proteinExistence type="predicted"/>
<dbReference type="Proteomes" id="UP000783686">
    <property type="component" value="Unassembled WGS sequence"/>
</dbReference>
<accession>A0A811KWT1</accession>
<gene>
    <name evidence="2" type="ORF">BOKJ2_LOCUS8397</name>
</gene>
<reference evidence="2" key="1">
    <citation type="submission" date="2020-09" db="EMBL/GenBank/DDBJ databases">
        <authorList>
            <person name="Kikuchi T."/>
        </authorList>
    </citation>
    <scope>NUCLEOTIDE SEQUENCE</scope>
    <source>
        <strain evidence="2">SH1</strain>
    </source>
</reference>
<protein>
    <submittedName>
        <fullName evidence="2">Uncharacterized protein</fullName>
    </submittedName>
</protein>
<dbReference type="EMBL" id="CAJFDH010000004">
    <property type="protein sequence ID" value="CAD5219344.1"/>
    <property type="molecule type" value="Genomic_DNA"/>
</dbReference>
<evidence type="ECO:0000313" key="2">
    <source>
        <dbReference type="EMBL" id="CAD5219344.1"/>
    </source>
</evidence>
<dbReference type="EMBL" id="CAJFCW020000004">
    <property type="protein sequence ID" value="CAG9112452.1"/>
    <property type="molecule type" value="Genomic_DNA"/>
</dbReference>
<feature type="compositionally biased region" description="Basic and acidic residues" evidence="1">
    <location>
        <begin position="52"/>
        <end position="68"/>
    </location>
</feature>
<comment type="caution">
    <text evidence="2">The sequence shown here is derived from an EMBL/GenBank/DDBJ whole genome shotgun (WGS) entry which is preliminary data.</text>
</comment>
<organism evidence="2 3">
    <name type="scientific">Bursaphelenchus okinawaensis</name>
    <dbReference type="NCBI Taxonomy" id="465554"/>
    <lineage>
        <taxon>Eukaryota</taxon>
        <taxon>Metazoa</taxon>
        <taxon>Ecdysozoa</taxon>
        <taxon>Nematoda</taxon>
        <taxon>Chromadorea</taxon>
        <taxon>Rhabditida</taxon>
        <taxon>Tylenchina</taxon>
        <taxon>Tylenchomorpha</taxon>
        <taxon>Aphelenchoidea</taxon>
        <taxon>Aphelenchoididae</taxon>
        <taxon>Bursaphelenchus</taxon>
    </lineage>
</organism>
<feature type="compositionally biased region" description="Polar residues" evidence="1">
    <location>
        <begin position="122"/>
        <end position="136"/>
    </location>
</feature>
<feature type="region of interest" description="Disordered" evidence="1">
    <location>
        <begin position="44"/>
        <end position="136"/>
    </location>
</feature>
<keyword evidence="3" id="KW-1185">Reference proteome</keyword>
<feature type="compositionally biased region" description="Basic and acidic residues" evidence="1">
    <location>
        <begin position="9"/>
        <end position="31"/>
    </location>
</feature>
<evidence type="ECO:0000313" key="3">
    <source>
        <dbReference type="Proteomes" id="UP000614601"/>
    </source>
</evidence>
<dbReference type="AlphaFoldDB" id="A0A811KWT1"/>
<feature type="region of interest" description="Disordered" evidence="1">
    <location>
        <begin position="1"/>
        <end position="32"/>
    </location>
</feature>
<sequence>MTQINDQVDVAHHRGQKGRDRKPTWKEDGKQRVWPTLLMNRWPRRGVPRVAVDSREEREREERAKRNAAESQQQGIIRRLGTREAWQRPQHPTHPPPPPYDYNDPRVRVQRGRGQTIPFPASQRQRQFSNGYNMTQ</sequence>
<name>A0A811KWT1_9BILA</name>
<dbReference type="Proteomes" id="UP000614601">
    <property type="component" value="Unassembled WGS sequence"/>
</dbReference>